<sequence>MSQFNLCASYSDENKAEFIVDAVLFDMDGTLIDFYSSHRIPLGLPLPKRLTEIPKKSSDETHGRRVMDNLRDLKTGFASNVRRSNGAHVKGIRARSPSPSR</sequence>
<dbReference type="SUPFAM" id="SSF56784">
    <property type="entry name" value="HAD-like"/>
    <property type="match status" value="1"/>
</dbReference>
<evidence type="ECO:0000256" key="1">
    <source>
        <dbReference type="SAM" id="MobiDB-lite"/>
    </source>
</evidence>
<dbReference type="AlphaFoldDB" id="A0A5B0N303"/>
<gene>
    <name evidence="2" type="ORF">PGTUg99_001795</name>
</gene>
<dbReference type="EMBL" id="VDEP01000436">
    <property type="protein sequence ID" value="KAA1083601.1"/>
    <property type="molecule type" value="Genomic_DNA"/>
</dbReference>
<feature type="region of interest" description="Disordered" evidence="1">
    <location>
        <begin position="77"/>
        <end position="101"/>
    </location>
</feature>
<organism evidence="2 3">
    <name type="scientific">Puccinia graminis f. sp. tritici</name>
    <dbReference type="NCBI Taxonomy" id="56615"/>
    <lineage>
        <taxon>Eukaryota</taxon>
        <taxon>Fungi</taxon>
        <taxon>Dikarya</taxon>
        <taxon>Basidiomycota</taxon>
        <taxon>Pucciniomycotina</taxon>
        <taxon>Pucciniomycetes</taxon>
        <taxon>Pucciniales</taxon>
        <taxon>Pucciniaceae</taxon>
        <taxon>Puccinia</taxon>
    </lineage>
</organism>
<dbReference type="Proteomes" id="UP000325313">
    <property type="component" value="Unassembled WGS sequence"/>
</dbReference>
<accession>A0A5B0N303</accession>
<reference evidence="2 3" key="1">
    <citation type="submission" date="2019-05" db="EMBL/GenBank/DDBJ databases">
        <title>Emergence of the Ug99 lineage of the wheat stem rust pathogen through somatic hybridization.</title>
        <authorList>
            <person name="Li F."/>
            <person name="Upadhyaya N.M."/>
            <person name="Sperschneider J."/>
            <person name="Matny O."/>
            <person name="Nguyen-Phuc H."/>
            <person name="Mago R."/>
            <person name="Raley C."/>
            <person name="Miller M.E."/>
            <person name="Silverstein K.A.T."/>
            <person name="Henningsen E."/>
            <person name="Hirsch C.D."/>
            <person name="Visser B."/>
            <person name="Pretorius Z.A."/>
            <person name="Steffenson B.J."/>
            <person name="Schwessinger B."/>
            <person name="Dodds P.N."/>
            <person name="Figueroa M."/>
        </authorList>
    </citation>
    <scope>NUCLEOTIDE SEQUENCE [LARGE SCALE GENOMIC DNA]</scope>
    <source>
        <strain evidence="2 3">Ug99</strain>
    </source>
</reference>
<comment type="caution">
    <text evidence="2">The sequence shown here is derived from an EMBL/GenBank/DDBJ whole genome shotgun (WGS) entry which is preliminary data.</text>
</comment>
<name>A0A5B0N303_PUCGR</name>
<dbReference type="InterPro" id="IPR036412">
    <property type="entry name" value="HAD-like_sf"/>
</dbReference>
<proteinExistence type="predicted"/>
<evidence type="ECO:0000313" key="3">
    <source>
        <dbReference type="Proteomes" id="UP000325313"/>
    </source>
</evidence>
<protein>
    <submittedName>
        <fullName evidence="2">Uncharacterized protein</fullName>
    </submittedName>
</protein>
<evidence type="ECO:0000313" key="2">
    <source>
        <dbReference type="EMBL" id="KAA1083601.1"/>
    </source>
</evidence>